<feature type="chain" id="PRO_5041040508" evidence="1">
    <location>
        <begin position="18"/>
        <end position="153"/>
    </location>
</feature>
<evidence type="ECO:0000313" key="5">
    <source>
        <dbReference type="WBParaSite" id="DME_0001043601-mRNA-1"/>
    </source>
</evidence>
<evidence type="ECO:0000313" key="3">
    <source>
        <dbReference type="Proteomes" id="UP000038040"/>
    </source>
</evidence>
<proteinExistence type="predicted"/>
<dbReference type="EMBL" id="UYYG01001271">
    <property type="protein sequence ID" value="VDN60931.1"/>
    <property type="molecule type" value="Genomic_DNA"/>
</dbReference>
<keyword evidence="4" id="KW-1185">Reference proteome</keyword>
<accession>A0A0N4UQX3</accession>
<keyword evidence="1" id="KW-0732">Signal</keyword>
<dbReference type="Proteomes" id="UP000038040">
    <property type="component" value="Unplaced"/>
</dbReference>
<organism evidence="3 5">
    <name type="scientific">Dracunculus medinensis</name>
    <name type="common">Guinea worm</name>
    <dbReference type="NCBI Taxonomy" id="318479"/>
    <lineage>
        <taxon>Eukaryota</taxon>
        <taxon>Metazoa</taxon>
        <taxon>Ecdysozoa</taxon>
        <taxon>Nematoda</taxon>
        <taxon>Chromadorea</taxon>
        <taxon>Rhabditida</taxon>
        <taxon>Spirurina</taxon>
        <taxon>Dracunculoidea</taxon>
        <taxon>Dracunculidae</taxon>
        <taxon>Dracunculus</taxon>
    </lineage>
</organism>
<protein>
    <submittedName>
        <fullName evidence="5">ShKT domain-containing protein</fullName>
    </submittedName>
</protein>
<reference evidence="2 4" key="2">
    <citation type="submission" date="2018-11" db="EMBL/GenBank/DDBJ databases">
        <authorList>
            <consortium name="Pathogen Informatics"/>
        </authorList>
    </citation>
    <scope>NUCLEOTIDE SEQUENCE [LARGE SCALE GENOMIC DNA]</scope>
</reference>
<dbReference type="Proteomes" id="UP000274756">
    <property type="component" value="Unassembled WGS sequence"/>
</dbReference>
<feature type="signal peptide" evidence="1">
    <location>
        <begin position="1"/>
        <end position="17"/>
    </location>
</feature>
<evidence type="ECO:0000313" key="4">
    <source>
        <dbReference type="Proteomes" id="UP000274756"/>
    </source>
</evidence>
<dbReference type="AlphaFoldDB" id="A0A0N4UQX3"/>
<evidence type="ECO:0000313" key="2">
    <source>
        <dbReference type="EMBL" id="VDN60931.1"/>
    </source>
</evidence>
<sequence>MNFVYLPLLLVISCVSADDKTINEVKINICPYTCGFCDLPGAGGECPDSIDGCESLRGFCQLDSSRNMNLFFKGLSSKSDNAGNDVSIKVCNRPLPLPAAPVAAPPNGAPQPAQEAQYRPTVDPNLCFDLDPACSQVFNLEQPEQTIQDQRNP</sequence>
<evidence type="ECO:0000256" key="1">
    <source>
        <dbReference type="SAM" id="SignalP"/>
    </source>
</evidence>
<gene>
    <name evidence="2" type="ORF">DME_LOCUS10904</name>
</gene>
<reference evidence="5" key="1">
    <citation type="submission" date="2017-02" db="UniProtKB">
        <authorList>
            <consortium name="WormBaseParasite"/>
        </authorList>
    </citation>
    <scope>IDENTIFICATION</scope>
</reference>
<dbReference type="WBParaSite" id="DME_0001043601-mRNA-1">
    <property type="protein sequence ID" value="DME_0001043601-mRNA-1"/>
    <property type="gene ID" value="DME_0001043601"/>
</dbReference>
<name>A0A0N4UQX3_DRAME</name>